<dbReference type="Gene3D" id="3.40.190.290">
    <property type="match status" value="1"/>
</dbReference>
<dbReference type="KEGG" id="sjp:SJA_P1-01360"/>
<dbReference type="PROSITE" id="PS50931">
    <property type="entry name" value="HTH_LYSR"/>
    <property type="match status" value="1"/>
</dbReference>
<dbReference type="RefSeq" id="WP_013041679.1">
    <property type="nucleotide sequence ID" value="NC_014007.1"/>
</dbReference>
<dbReference type="PANTHER" id="PTHR30537">
    <property type="entry name" value="HTH-TYPE TRANSCRIPTIONAL REGULATOR"/>
    <property type="match status" value="1"/>
</dbReference>
<keyword evidence="2" id="KW-0805">Transcription regulation</keyword>
<dbReference type="EMBL" id="AP010805">
    <property type="protein sequence ID" value="BAI99088.1"/>
    <property type="molecule type" value="Genomic_DNA"/>
</dbReference>
<protein>
    <submittedName>
        <fullName evidence="6">LysR-family transcriptional regulator</fullName>
    </submittedName>
</protein>
<dbReference type="GO" id="GO:0006351">
    <property type="term" value="P:DNA-templated transcription"/>
    <property type="evidence" value="ECO:0007669"/>
    <property type="project" value="TreeGrafter"/>
</dbReference>
<evidence type="ECO:0000256" key="2">
    <source>
        <dbReference type="ARBA" id="ARBA00023015"/>
    </source>
</evidence>
<dbReference type="InterPro" id="IPR036390">
    <property type="entry name" value="WH_DNA-bd_sf"/>
</dbReference>
<dbReference type="Pfam" id="PF03466">
    <property type="entry name" value="LysR_substrate"/>
    <property type="match status" value="1"/>
</dbReference>
<evidence type="ECO:0000256" key="4">
    <source>
        <dbReference type="ARBA" id="ARBA00023163"/>
    </source>
</evidence>
<dbReference type="GeneID" id="29275696"/>
<dbReference type="InterPro" id="IPR000847">
    <property type="entry name" value="LysR_HTH_N"/>
</dbReference>
<accession>D4Z906</accession>
<dbReference type="InterPro" id="IPR036388">
    <property type="entry name" value="WH-like_DNA-bd_sf"/>
</dbReference>
<keyword evidence="4" id="KW-0804">Transcription</keyword>
<keyword evidence="6" id="KW-0614">Plasmid</keyword>
<dbReference type="GO" id="GO:0043565">
    <property type="term" value="F:sequence-specific DNA binding"/>
    <property type="evidence" value="ECO:0007669"/>
    <property type="project" value="TreeGrafter"/>
</dbReference>
<dbReference type="FunFam" id="3.40.190.290:FF:000001">
    <property type="entry name" value="Transcriptional regulator, LysR family"/>
    <property type="match status" value="1"/>
</dbReference>
<dbReference type="HOGENOM" id="CLU_039613_16_2_5"/>
<dbReference type="InterPro" id="IPR005119">
    <property type="entry name" value="LysR_subst-bd"/>
</dbReference>
<gene>
    <name evidence="6" type="ordered locus">SJA_P1-01360</name>
</gene>
<keyword evidence="7" id="KW-1185">Reference proteome</keyword>
<dbReference type="Gene3D" id="1.10.10.10">
    <property type="entry name" value="Winged helix-like DNA-binding domain superfamily/Winged helix DNA-binding domain"/>
    <property type="match status" value="1"/>
</dbReference>
<dbReference type="GO" id="GO:0003700">
    <property type="term" value="F:DNA-binding transcription factor activity"/>
    <property type="evidence" value="ECO:0007669"/>
    <property type="project" value="InterPro"/>
</dbReference>
<keyword evidence="3" id="KW-0238">DNA-binding</keyword>
<comment type="similarity">
    <text evidence="1">Belongs to the LysR transcriptional regulatory family.</text>
</comment>
<evidence type="ECO:0000313" key="7">
    <source>
        <dbReference type="Proteomes" id="UP000007753"/>
    </source>
</evidence>
<feature type="domain" description="HTH lysR-type" evidence="5">
    <location>
        <begin position="11"/>
        <end position="60"/>
    </location>
</feature>
<proteinExistence type="inferred from homology"/>
<evidence type="ECO:0000256" key="1">
    <source>
        <dbReference type="ARBA" id="ARBA00009437"/>
    </source>
</evidence>
<name>D4Z906_SPHIU</name>
<evidence type="ECO:0000256" key="3">
    <source>
        <dbReference type="ARBA" id="ARBA00023125"/>
    </source>
</evidence>
<dbReference type="PANTHER" id="PTHR30537:SF10">
    <property type="entry name" value="TRANSCRIPTIONAL REGULATOR-RELATED"/>
    <property type="match status" value="1"/>
</dbReference>
<evidence type="ECO:0000313" key="6">
    <source>
        <dbReference type="EMBL" id="BAI99088.1"/>
    </source>
</evidence>
<organism evidence="6 7">
    <name type="scientific">Sphingobium indicum (strain DSM 16413 / CCM 7287 / MTCC 6362 / UT26 / NBRC 101211 / UT26S)</name>
    <name type="common">Sphingobium japonicum</name>
    <dbReference type="NCBI Taxonomy" id="452662"/>
    <lineage>
        <taxon>Bacteria</taxon>
        <taxon>Pseudomonadati</taxon>
        <taxon>Pseudomonadota</taxon>
        <taxon>Alphaproteobacteria</taxon>
        <taxon>Sphingomonadales</taxon>
        <taxon>Sphingomonadaceae</taxon>
        <taxon>Sphingobium</taxon>
    </lineage>
</organism>
<evidence type="ECO:0000259" key="5">
    <source>
        <dbReference type="PROSITE" id="PS50931"/>
    </source>
</evidence>
<geneLocation type="plasmid" evidence="6 7">
    <name>pCHQ1</name>
</geneLocation>
<dbReference type="Proteomes" id="UP000007753">
    <property type="component" value="Plasmid pCHQ1"/>
</dbReference>
<dbReference type="SUPFAM" id="SSF53850">
    <property type="entry name" value="Periplasmic binding protein-like II"/>
    <property type="match status" value="1"/>
</dbReference>
<dbReference type="SUPFAM" id="SSF46785">
    <property type="entry name" value="Winged helix' DNA-binding domain"/>
    <property type="match status" value="1"/>
</dbReference>
<dbReference type="Pfam" id="PF00126">
    <property type="entry name" value="HTH_1"/>
    <property type="match status" value="1"/>
</dbReference>
<sequence>MTSEWDGIEEFLAVYDRGRFAPAAKSLRKSPSHVSRAISRLEARLGERLFQRNTRIVTPTEFAHAFADRCRHMVEDRIEAFALSDGQGPPRGALNVTCSIAFGERVIAPLIRHFVKQYPQVIATLDLNNRVVDLVSENYDVAIRTGHLSDSRLIGRRIGSRKLYLCATPDYLEKHGVPSDINDLKYHACIQGTADVWHFIVDDKLVDFRPKGPLRVNSGTAVADAALASFGICQLPDFYVEPYINSGSLVSLLETSSVPEEPIWVVYAHRQHLRLSTRLFIEMLQGGVARNP</sequence>
<dbReference type="AlphaFoldDB" id="D4Z906"/>
<dbReference type="InterPro" id="IPR058163">
    <property type="entry name" value="LysR-type_TF_proteobact-type"/>
</dbReference>
<reference evidence="6 7" key="1">
    <citation type="journal article" date="2010" name="J. Bacteriol.">
        <title>Complete genome sequence of the representative gamma-hexachlorocyclohexane-degrading bacterium Sphingobium japonicum UT26.</title>
        <authorList>
            <person name="Nagata Y."/>
            <person name="Ohtsubo Y."/>
            <person name="Endo R."/>
            <person name="Ichikawa N."/>
            <person name="Ankai A."/>
            <person name="Oguchi A."/>
            <person name="Fukui S."/>
            <person name="Fujita N."/>
            <person name="Tsuda M."/>
        </authorList>
    </citation>
    <scope>NUCLEOTIDE SEQUENCE [LARGE SCALE GENOMIC DNA]</scope>
    <source>
        <strain evidence="7">DSM 16413 / CCM 7287 / MTCC 6362 / UT26 / NBRC 101211 / UT26S</strain>
        <plasmid evidence="6 7">pCHQ1</plasmid>
    </source>
</reference>